<gene>
    <name evidence="1" type="ORF">OO013_08000</name>
</gene>
<organism evidence="1 2">
    <name type="scientific">Mangrovivirga halotolerans</name>
    <dbReference type="NCBI Taxonomy" id="2993936"/>
    <lineage>
        <taxon>Bacteria</taxon>
        <taxon>Pseudomonadati</taxon>
        <taxon>Bacteroidota</taxon>
        <taxon>Cytophagia</taxon>
        <taxon>Cytophagales</taxon>
        <taxon>Mangrovivirgaceae</taxon>
        <taxon>Mangrovivirga</taxon>
    </lineage>
</organism>
<name>A0ABT3RR09_9BACT</name>
<keyword evidence="2" id="KW-1185">Reference proteome</keyword>
<sequence>MAFGETFVEEHSNTNRTPYLFNGKELDEETGLYYYGARYYDPKTSIFESIDRFAEKYPGLSNYSYAANNPVNYIDINGDSVDYSSMSPEDQQIAQNKINEFRKQSESFDFVMNKLENSKTIYKVNLDPSSDVNGYFNPKENSINFKSLGAIDQSSATVEEFFHAFQFDISYVYPGVGSSNREFESKLFKFLFNDEVSKSTDNPNYIPFVHETGMDNLNKDYMFEKSPLMNGAALNFSCENLSSKEFYNYYQNNLTNFVKTWRESGVKAPSYTSNPSSHGPNAIIYIRSKLGK</sequence>
<dbReference type="NCBIfam" id="TIGR03696">
    <property type="entry name" value="Rhs_assc_core"/>
    <property type="match status" value="1"/>
</dbReference>
<protein>
    <submittedName>
        <fullName evidence="1">RHS repeat-associated core domain-containing protein</fullName>
    </submittedName>
</protein>
<dbReference type="PANTHER" id="PTHR32305">
    <property type="match status" value="1"/>
</dbReference>
<dbReference type="InterPro" id="IPR050708">
    <property type="entry name" value="T6SS_VgrG/RHS"/>
</dbReference>
<evidence type="ECO:0000313" key="2">
    <source>
        <dbReference type="Proteomes" id="UP001209885"/>
    </source>
</evidence>
<dbReference type="PANTHER" id="PTHR32305:SF15">
    <property type="entry name" value="PROTEIN RHSA-RELATED"/>
    <property type="match status" value="1"/>
</dbReference>
<comment type="caution">
    <text evidence="1">The sequence shown here is derived from an EMBL/GenBank/DDBJ whole genome shotgun (WGS) entry which is preliminary data.</text>
</comment>
<dbReference type="Gene3D" id="2.180.10.10">
    <property type="entry name" value="RHS repeat-associated core"/>
    <property type="match status" value="1"/>
</dbReference>
<evidence type="ECO:0000313" key="1">
    <source>
        <dbReference type="EMBL" id="MCX2743803.1"/>
    </source>
</evidence>
<proteinExistence type="predicted"/>
<accession>A0ABT3RR09</accession>
<dbReference type="RefSeq" id="WP_266056234.1">
    <property type="nucleotide sequence ID" value="NZ_JAPFQN010000005.1"/>
</dbReference>
<dbReference type="EMBL" id="JAPFQN010000005">
    <property type="protein sequence ID" value="MCX2743803.1"/>
    <property type="molecule type" value="Genomic_DNA"/>
</dbReference>
<dbReference type="InterPro" id="IPR022385">
    <property type="entry name" value="Rhs_assc_core"/>
</dbReference>
<dbReference type="Proteomes" id="UP001209885">
    <property type="component" value="Unassembled WGS sequence"/>
</dbReference>
<reference evidence="1 2" key="1">
    <citation type="submission" date="2022-11" db="EMBL/GenBank/DDBJ databases">
        <title>The characterization of three novel Bacteroidetes species and genomic analysis of their roles in tidal elemental geochemical cycles.</title>
        <authorList>
            <person name="Ma K."/>
        </authorList>
    </citation>
    <scope>NUCLEOTIDE SEQUENCE [LARGE SCALE GENOMIC DNA]</scope>
    <source>
        <strain evidence="1 2">M17</strain>
    </source>
</reference>